<organism evidence="2 3">
    <name type="scientific">Dyadobacter fermentans</name>
    <dbReference type="NCBI Taxonomy" id="94254"/>
    <lineage>
        <taxon>Bacteria</taxon>
        <taxon>Pseudomonadati</taxon>
        <taxon>Bacteroidota</taxon>
        <taxon>Cytophagia</taxon>
        <taxon>Cytophagales</taxon>
        <taxon>Spirosomataceae</taxon>
        <taxon>Dyadobacter</taxon>
    </lineage>
</organism>
<reference evidence="2 3" key="1">
    <citation type="submission" date="2023-07" db="EMBL/GenBank/DDBJ databases">
        <title>Sorghum-associated microbial communities from plants grown in Nebraska, USA.</title>
        <authorList>
            <person name="Schachtman D."/>
        </authorList>
    </citation>
    <scope>NUCLEOTIDE SEQUENCE [LARGE SCALE GENOMIC DNA]</scope>
    <source>
        <strain evidence="2 3">BE57</strain>
    </source>
</reference>
<dbReference type="RefSeq" id="WP_309983071.1">
    <property type="nucleotide sequence ID" value="NZ_JAVDTI010000002.1"/>
</dbReference>
<accession>A0ABU1QW16</accession>
<protein>
    <submittedName>
        <fullName evidence="2">Plastocyanin</fullName>
    </submittedName>
</protein>
<evidence type="ECO:0000256" key="1">
    <source>
        <dbReference type="SAM" id="Phobius"/>
    </source>
</evidence>
<name>A0ABU1QW16_9BACT</name>
<evidence type="ECO:0000313" key="3">
    <source>
        <dbReference type="Proteomes" id="UP001264980"/>
    </source>
</evidence>
<proteinExistence type="predicted"/>
<sequence>MKTSEDKMNEALRDVLKRKFDDYEEQPNPNALERIRARVKPARTGRYWWFTGALVLLSMSGILLSRFAGESKTSFAVSEKAVLHTANEAVRATSGNAKPTEEALSVSKAPVHSAQSLSRKTVWKIPVSRSEKLVKSVFVKDLGNQPATKVHRGQAGNAPGATVRRYKNLPPANTDSPVATIQGADPVSENGNGNAVLAEEAPAQVDSAMAAMPLEELASMSLKEMQVPLHLRGVVAPAFKPAKVIVTNPTRVAWLFNASALHSYQILTVPSSAAQDFQNFSFPTLFTARSMGYKISGGVERNGIQLQLHYSGFRQTYSYEIANNNYLVKPDDKGQYQTVRQGDRMEENRKFSMLGIGVSRQLRWGHSPVSRFYAALGAEYSHDLKSSQSLGWLSLGLGKQFAVSRHTAFSIGPYAEFSPVKVKGTQNPFYYQPYRVGISAGLRFVRP</sequence>
<keyword evidence="3" id="KW-1185">Reference proteome</keyword>
<comment type="caution">
    <text evidence="2">The sequence shown here is derived from an EMBL/GenBank/DDBJ whole genome shotgun (WGS) entry which is preliminary data.</text>
</comment>
<keyword evidence="1" id="KW-1133">Transmembrane helix</keyword>
<gene>
    <name evidence="2" type="ORF">J2W84_002395</name>
</gene>
<keyword evidence="1" id="KW-0472">Membrane</keyword>
<keyword evidence="1" id="KW-0812">Transmembrane</keyword>
<evidence type="ECO:0000313" key="2">
    <source>
        <dbReference type="EMBL" id="MDR6805349.1"/>
    </source>
</evidence>
<dbReference type="EMBL" id="JAVDTI010000002">
    <property type="protein sequence ID" value="MDR6805349.1"/>
    <property type="molecule type" value="Genomic_DNA"/>
</dbReference>
<feature type="transmembrane region" description="Helical" evidence="1">
    <location>
        <begin position="47"/>
        <end position="68"/>
    </location>
</feature>
<dbReference type="Proteomes" id="UP001264980">
    <property type="component" value="Unassembled WGS sequence"/>
</dbReference>